<dbReference type="OrthoDB" id="2361142at2"/>
<dbReference type="SUPFAM" id="SSF46785">
    <property type="entry name" value="Winged helix' DNA-binding domain"/>
    <property type="match status" value="1"/>
</dbReference>
<organism evidence="1 2">
    <name type="scientific">Listeria grandensis FSL F6-0971</name>
    <dbReference type="NCBI Taxonomy" id="1265819"/>
    <lineage>
        <taxon>Bacteria</taxon>
        <taxon>Bacillati</taxon>
        <taxon>Bacillota</taxon>
        <taxon>Bacilli</taxon>
        <taxon>Bacillales</taxon>
        <taxon>Listeriaceae</taxon>
        <taxon>Listeria</taxon>
    </lineage>
</organism>
<dbReference type="RefSeq" id="WP_036066580.1">
    <property type="nucleotide sequence ID" value="NZ_AODD01000013.1"/>
</dbReference>
<dbReference type="InterPro" id="IPR036390">
    <property type="entry name" value="WH_DNA-bd_sf"/>
</dbReference>
<comment type="caution">
    <text evidence="1">The sequence shown here is derived from an EMBL/GenBank/DDBJ whole genome shotgun (WGS) entry which is preliminary data.</text>
</comment>
<evidence type="ECO:0000313" key="1">
    <source>
        <dbReference type="EMBL" id="EUJ23200.1"/>
    </source>
</evidence>
<name>W7BEF4_9LIST</name>
<dbReference type="STRING" id="1265819.PGRAN_09726"/>
<dbReference type="AlphaFoldDB" id="W7BEF4"/>
<reference evidence="1 2" key="1">
    <citation type="journal article" date="2014" name="Int. J. Syst. Evol. Microbiol.">
        <title>Listeria floridensis sp. nov., Listeria aquatica sp. nov., Listeria cornellensis sp. nov., Listeria riparia sp. nov. and Listeria grandensis sp. nov., from agricultural and natural environments.</title>
        <authorList>
            <person name="den Bakker H.C."/>
            <person name="Warchocki S."/>
            <person name="Wright E.M."/>
            <person name="Allred A.F."/>
            <person name="Ahlstrom C."/>
            <person name="Manuel C.S."/>
            <person name="Stasiewicz M.J."/>
            <person name="Burrell A."/>
            <person name="Roof S."/>
            <person name="Strawn L."/>
            <person name="Fortes E.D."/>
            <person name="Nightingale K.K."/>
            <person name="Kephart D."/>
            <person name="Wiedmann M."/>
        </authorList>
    </citation>
    <scope>NUCLEOTIDE SEQUENCE [LARGE SCALE GENOMIC DNA]</scope>
    <source>
        <strain evidence="2">FSL F6-971</strain>
    </source>
</reference>
<gene>
    <name evidence="1" type="ORF">PGRAN_09726</name>
</gene>
<keyword evidence="2" id="KW-1185">Reference proteome</keyword>
<dbReference type="Gene3D" id="2.60.120.10">
    <property type="entry name" value="Jelly Rolls"/>
    <property type="match status" value="1"/>
</dbReference>
<proteinExistence type="predicted"/>
<dbReference type="Proteomes" id="UP000019253">
    <property type="component" value="Unassembled WGS sequence"/>
</dbReference>
<protein>
    <recommendedName>
        <fullName evidence="3">Crp/Fnr family transcriptional regulator</fullName>
    </recommendedName>
</protein>
<evidence type="ECO:0008006" key="3">
    <source>
        <dbReference type="Google" id="ProtNLM"/>
    </source>
</evidence>
<dbReference type="EMBL" id="AODD01000013">
    <property type="protein sequence ID" value="EUJ23200.1"/>
    <property type="molecule type" value="Genomic_DNA"/>
</dbReference>
<dbReference type="PATRIC" id="fig|1265819.5.peg.1942"/>
<evidence type="ECO:0000313" key="2">
    <source>
        <dbReference type="Proteomes" id="UP000019253"/>
    </source>
</evidence>
<accession>W7BEF4</accession>
<sequence length="188" mass="22230">MYEIIHLKKGDRFTEVGEYVVLSGILACNVSQHLVKFISQGDMFICDSYFSNGAVVYESKQDTKLGKLIQQDSILYSKRRERQKNEITQLLLDRIDLLVLPTRERIMVFLFQLANQIGTVHEEDCHIPRVLTQVEFSKHVNCSREYLFGIRKILIEENWILKSREWVLLNWNNWEKGMERIAEDSEFK</sequence>
<dbReference type="InterPro" id="IPR014710">
    <property type="entry name" value="RmlC-like_jellyroll"/>
</dbReference>